<dbReference type="EMBL" id="JAPQKN010000001">
    <property type="protein sequence ID" value="KAJ5177176.1"/>
    <property type="molecule type" value="Genomic_DNA"/>
</dbReference>
<dbReference type="GO" id="GO:0016020">
    <property type="term" value="C:membrane"/>
    <property type="evidence" value="ECO:0007669"/>
    <property type="project" value="UniProtKB-SubCell"/>
</dbReference>
<keyword evidence="10" id="KW-1185">Reference proteome</keyword>
<dbReference type="PIRSF" id="PIRSF006060">
    <property type="entry name" value="AA_transporter"/>
    <property type="match status" value="1"/>
</dbReference>
<evidence type="ECO:0000313" key="9">
    <source>
        <dbReference type="EMBL" id="KAJ5177176.1"/>
    </source>
</evidence>
<evidence type="ECO:0000256" key="2">
    <source>
        <dbReference type="ARBA" id="ARBA00022448"/>
    </source>
</evidence>
<dbReference type="Proteomes" id="UP001149163">
    <property type="component" value="Unassembled WGS sequence"/>
</dbReference>
<dbReference type="GO" id="GO:0015171">
    <property type="term" value="F:amino acid transmembrane transporter activity"/>
    <property type="evidence" value="ECO:0007669"/>
    <property type="project" value="TreeGrafter"/>
</dbReference>
<keyword evidence="4" id="KW-0029">Amino-acid transport</keyword>
<comment type="subcellular location">
    <subcellularLocation>
        <location evidence="1">Membrane</location>
        <topology evidence="1">Multi-pass membrane protein</topology>
    </subcellularLocation>
</comment>
<evidence type="ECO:0000256" key="3">
    <source>
        <dbReference type="ARBA" id="ARBA00022692"/>
    </source>
</evidence>
<keyword evidence="6 7" id="KW-0472">Membrane</keyword>
<protein>
    <submittedName>
        <fullName evidence="9">Amino acid/polyamine transporter I</fullName>
    </submittedName>
</protein>
<feature type="transmembrane region" description="Helical" evidence="7">
    <location>
        <begin position="390"/>
        <end position="413"/>
    </location>
</feature>
<dbReference type="OrthoDB" id="3900342at2759"/>
<keyword evidence="3 7" id="KW-0812">Transmembrane</keyword>
<feature type="transmembrane region" description="Helical" evidence="7">
    <location>
        <begin position="140"/>
        <end position="158"/>
    </location>
</feature>
<feature type="domain" description="Amino acid permease/ SLC12A" evidence="8">
    <location>
        <begin position="32"/>
        <end position="497"/>
    </location>
</feature>
<dbReference type="PANTHER" id="PTHR43341">
    <property type="entry name" value="AMINO ACID PERMEASE"/>
    <property type="match status" value="1"/>
</dbReference>
<feature type="transmembrane region" description="Helical" evidence="7">
    <location>
        <begin position="30"/>
        <end position="51"/>
    </location>
</feature>
<evidence type="ECO:0000256" key="7">
    <source>
        <dbReference type="SAM" id="Phobius"/>
    </source>
</evidence>
<feature type="transmembrane region" description="Helical" evidence="7">
    <location>
        <begin position="63"/>
        <end position="84"/>
    </location>
</feature>
<evidence type="ECO:0000313" key="10">
    <source>
        <dbReference type="Proteomes" id="UP001149163"/>
    </source>
</evidence>
<dbReference type="InterPro" id="IPR050524">
    <property type="entry name" value="APC_YAT"/>
</dbReference>
<name>A0A9W9IMU3_9EURO</name>
<dbReference type="PROSITE" id="PS00218">
    <property type="entry name" value="AMINO_ACID_PERMEASE_1"/>
    <property type="match status" value="1"/>
</dbReference>
<evidence type="ECO:0000256" key="5">
    <source>
        <dbReference type="ARBA" id="ARBA00022989"/>
    </source>
</evidence>
<evidence type="ECO:0000256" key="1">
    <source>
        <dbReference type="ARBA" id="ARBA00004141"/>
    </source>
</evidence>
<evidence type="ECO:0000256" key="6">
    <source>
        <dbReference type="ARBA" id="ARBA00023136"/>
    </source>
</evidence>
<comment type="caution">
    <text evidence="9">The sequence shown here is derived from an EMBL/GenBank/DDBJ whole genome shotgun (WGS) entry which is preliminary data.</text>
</comment>
<evidence type="ECO:0000259" key="8">
    <source>
        <dbReference type="Pfam" id="PF00324"/>
    </source>
</evidence>
<accession>A0A9W9IMU3</accession>
<feature type="transmembrane region" description="Helical" evidence="7">
    <location>
        <begin position="111"/>
        <end position="133"/>
    </location>
</feature>
<dbReference type="Gene3D" id="1.20.1740.10">
    <property type="entry name" value="Amino acid/polyamine transporter I"/>
    <property type="match status" value="1"/>
</dbReference>
<gene>
    <name evidence="9" type="ORF">N7482_003053</name>
</gene>
<dbReference type="AlphaFoldDB" id="A0A9W9IMU3"/>
<dbReference type="RefSeq" id="XP_056548784.1">
    <property type="nucleotide sequence ID" value="XM_056685178.1"/>
</dbReference>
<reference evidence="9" key="1">
    <citation type="submission" date="2022-11" db="EMBL/GenBank/DDBJ databases">
        <authorList>
            <person name="Petersen C."/>
        </authorList>
    </citation>
    <scope>NUCLEOTIDE SEQUENCE</scope>
    <source>
        <strain evidence="9">IBT 26290</strain>
    </source>
</reference>
<reference evidence="9" key="2">
    <citation type="journal article" date="2023" name="IMA Fungus">
        <title>Comparative genomic study of the Penicillium genus elucidates a diverse pangenome and 15 lateral gene transfer events.</title>
        <authorList>
            <person name="Petersen C."/>
            <person name="Sorensen T."/>
            <person name="Nielsen M.R."/>
            <person name="Sondergaard T.E."/>
            <person name="Sorensen J.L."/>
            <person name="Fitzpatrick D.A."/>
            <person name="Frisvad J.C."/>
            <person name="Nielsen K.L."/>
        </authorList>
    </citation>
    <scope>NUCLEOTIDE SEQUENCE</scope>
    <source>
        <strain evidence="9">IBT 26290</strain>
    </source>
</reference>
<evidence type="ECO:0000256" key="4">
    <source>
        <dbReference type="ARBA" id="ARBA00022970"/>
    </source>
</evidence>
<dbReference type="Pfam" id="PF00324">
    <property type="entry name" value="AA_permease"/>
    <property type="match status" value="1"/>
</dbReference>
<feature type="transmembrane region" description="Helical" evidence="7">
    <location>
        <begin position="361"/>
        <end position="378"/>
    </location>
</feature>
<keyword evidence="2" id="KW-0813">Transport</keyword>
<sequence>MNPPKNPPKKPEGITTEFTDIFGALTPRQAGIITIGSAIGTGLMVGSGRALAMSGPAAIMISYTLVGFAVFLVLCALGEVAAWLPKPCTVADQAFRFCDPALGFSLGWIYWLKYAIVTPNQLTAAALVITLWLDAETVNPGVWITVFLLIIVALNYIHHNLPSHVEFFVSSFKLIVMSALMVLSLVLALGGGPDHRVRGFRYWKHPGAFVHWTHNTLENFFHTCAAFSSATFAYIGSERSGFLARSPNVPKAMNRAIKHTFYRILVFHILGITLIGMMVPHNSSKLAFYQGSGKHPAASPFVAALVSAGLTVVPDMLNAYILVFIVSIANYDLYLATKALSDLSIKRRAPAFLSRVNSKGVPLYALAISACVSSLAYLNVSQDSGMVFGYLLDIVTMLGLLTWISILITHICFVRARNAQGISDDMLVFKARFGLPGTWLGLALCLFISSTMIFNSLPINNNQLMGFDFKKFAASYVGVPIYIILYVGYKIILKSKRIRPEDADFWSDQQGGRRPAVEL</sequence>
<organism evidence="9 10">
    <name type="scientific">Penicillium canariense</name>
    <dbReference type="NCBI Taxonomy" id="189055"/>
    <lineage>
        <taxon>Eukaryota</taxon>
        <taxon>Fungi</taxon>
        <taxon>Dikarya</taxon>
        <taxon>Ascomycota</taxon>
        <taxon>Pezizomycotina</taxon>
        <taxon>Eurotiomycetes</taxon>
        <taxon>Eurotiomycetidae</taxon>
        <taxon>Eurotiales</taxon>
        <taxon>Aspergillaceae</taxon>
        <taxon>Penicillium</taxon>
    </lineage>
</organism>
<feature type="transmembrane region" description="Helical" evidence="7">
    <location>
        <begin position="473"/>
        <end position="492"/>
    </location>
</feature>
<dbReference type="InterPro" id="IPR004840">
    <property type="entry name" value="Amino_acid_permease_CS"/>
</dbReference>
<feature type="transmembrane region" description="Helical" evidence="7">
    <location>
        <begin position="170"/>
        <end position="191"/>
    </location>
</feature>
<dbReference type="InterPro" id="IPR004841">
    <property type="entry name" value="AA-permease/SLC12A_dom"/>
</dbReference>
<dbReference type="GeneID" id="81424354"/>
<keyword evidence="5 7" id="KW-1133">Transmembrane helix</keyword>
<proteinExistence type="predicted"/>
<feature type="transmembrane region" description="Helical" evidence="7">
    <location>
        <begin position="433"/>
        <end position="453"/>
    </location>
</feature>
<feature type="transmembrane region" description="Helical" evidence="7">
    <location>
        <begin position="261"/>
        <end position="279"/>
    </location>
</feature>
<dbReference type="PANTHER" id="PTHR43341:SF45">
    <property type="entry name" value="AMINO ACID TRANSPORTER (EUROFUNG)"/>
    <property type="match status" value="1"/>
</dbReference>